<feature type="domain" description="Flagellar basal-body/hook protein C-terminal" evidence="7">
    <location>
        <begin position="444"/>
        <end position="481"/>
    </location>
</feature>
<evidence type="ECO:0000256" key="4">
    <source>
        <dbReference type="ARBA" id="ARBA00016244"/>
    </source>
</evidence>
<evidence type="ECO:0000256" key="2">
    <source>
        <dbReference type="ARBA" id="ARBA00004613"/>
    </source>
</evidence>
<comment type="caution">
    <text evidence="9">The sequence shown here is derived from an EMBL/GenBank/DDBJ whole genome shotgun (WGS) entry which is preliminary data.</text>
</comment>
<dbReference type="SUPFAM" id="SSF64518">
    <property type="entry name" value="Phase 1 flagellin"/>
    <property type="match status" value="1"/>
</dbReference>
<evidence type="ECO:0000256" key="1">
    <source>
        <dbReference type="ARBA" id="ARBA00004365"/>
    </source>
</evidence>
<keyword evidence="10" id="KW-1185">Reference proteome</keyword>
<keyword evidence="9" id="KW-0966">Cell projection</keyword>
<evidence type="ECO:0000256" key="3">
    <source>
        <dbReference type="ARBA" id="ARBA00009677"/>
    </source>
</evidence>
<dbReference type="InterPro" id="IPR053927">
    <property type="entry name" value="FlgK_helical"/>
</dbReference>
<dbReference type="Proteomes" id="UP000635142">
    <property type="component" value="Unassembled WGS sequence"/>
</dbReference>
<gene>
    <name evidence="9" type="primary">flgK</name>
    <name evidence="9" type="ORF">H9Q16_16460</name>
</gene>
<dbReference type="PANTHER" id="PTHR30033">
    <property type="entry name" value="FLAGELLAR HOOK-ASSOCIATED PROTEIN 1"/>
    <property type="match status" value="1"/>
</dbReference>
<organism evidence="9 10">
    <name type="scientific">Sulfitobacter aestuariivivens</name>
    <dbReference type="NCBI Taxonomy" id="2766981"/>
    <lineage>
        <taxon>Bacteria</taxon>
        <taxon>Pseudomonadati</taxon>
        <taxon>Pseudomonadota</taxon>
        <taxon>Alphaproteobacteria</taxon>
        <taxon>Rhodobacterales</taxon>
        <taxon>Roseobacteraceae</taxon>
        <taxon>Sulfitobacter</taxon>
    </lineage>
</organism>
<evidence type="ECO:0000313" key="9">
    <source>
        <dbReference type="EMBL" id="MBD3665527.1"/>
    </source>
</evidence>
<feature type="domain" description="Flagellar hook-associated protein FlgK helical" evidence="8">
    <location>
        <begin position="87"/>
        <end position="308"/>
    </location>
</feature>
<dbReference type="Pfam" id="PF22638">
    <property type="entry name" value="FlgK_D1"/>
    <property type="match status" value="1"/>
</dbReference>
<name>A0A927HF66_9RHOB</name>
<dbReference type="GO" id="GO:0005576">
    <property type="term" value="C:extracellular region"/>
    <property type="evidence" value="ECO:0007669"/>
    <property type="project" value="UniProtKB-SubCell"/>
</dbReference>
<dbReference type="EMBL" id="JACTAG010000002">
    <property type="protein sequence ID" value="MBD3665527.1"/>
    <property type="molecule type" value="Genomic_DNA"/>
</dbReference>
<keyword evidence="9" id="KW-0969">Cilium</keyword>
<dbReference type="PANTHER" id="PTHR30033:SF1">
    <property type="entry name" value="FLAGELLAR HOOK-ASSOCIATED PROTEIN 1"/>
    <property type="match status" value="1"/>
</dbReference>
<dbReference type="InterPro" id="IPR002371">
    <property type="entry name" value="FlgK"/>
</dbReference>
<keyword evidence="5" id="KW-0964">Secreted</keyword>
<comment type="similarity">
    <text evidence="3">Belongs to the flagella basal body rod proteins family.</text>
</comment>
<sequence>MSISSAMSNAVLGLRAAGRGAEVISSNIANALTPGYGRRDLALSSGMLGGVTAVGVVRIVDAGLASDRRLAEAANNSASLSAGFFARLEGLYGTPDDPNSVSARLAGFQAALITAASRPDAPDRLVAAVRAANDLATTLQDTSNGIQQARSQADRAIATQVSDLNTTLQQIRTLNADITGARARGVDTSALLDQRQQLVDRIGAIVPVREIQRENGQIALYSTSGAALLDGRASVIDFTPSNSVTPYMSVDTGSLSGLTINDQPVRTGSGDGALRGGLLSAQFEIRDELAPAAQIDVDALARDLVERFQNPAVDPSLAVGDAGLFTDSGSAFDPLNEVGLSQRLAINALVDPAQAGAPWRLRDGINAAAQGPVGDATLLQNLAAALSATKNPASGSFSGTAQTGSALVSNMISAIGVDRIGAEQQLSYTSARFSELTQQQLSDGVDTDDELLRLLEVEQTYAANARMIEVLNELMQRLNQL</sequence>
<dbReference type="RefSeq" id="WP_191076497.1">
    <property type="nucleotide sequence ID" value="NZ_JACTAG010000002.1"/>
</dbReference>
<reference evidence="9" key="1">
    <citation type="submission" date="2020-08" db="EMBL/GenBank/DDBJ databases">
        <title>Sulfitobacter aestuariivivens sp. nov., isolated from a tidal flat.</title>
        <authorList>
            <person name="Park S."/>
            <person name="Yoon J.-H."/>
        </authorList>
    </citation>
    <scope>NUCLEOTIDE SEQUENCE</scope>
    <source>
        <strain evidence="9">TSTF-M16</strain>
    </source>
</reference>
<dbReference type="NCBIfam" id="TIGR02492">
    <property type="entry name" value="flgK_ends"/>
    <property type="match status" value="1"/>
</dbReference>
<dbReference type="InterPro" id="IPR010930">
    <property type="entry name" value="Flg_bb/hook_C_dom"/>
</dbReference>
<evidence type="ECO:0000256" key="5">
    <source>
        <dbReference type="ARBA" id="ARBA00022525"/>
    </source>
</evidence>
<dbReference type="GO" id="GO:0044780">
    <property type="term" value="P:bacterial-type flagellum assembly"/>
    <property type="evidence" value="ECO:0007669"/>
    <property type="project" value="InterPro"/>
</dbReference>
<dbReference type="GO" id="GO:0005198">
    <property type="term" value="F:structural molecule activity"/>
    <property type="evidence" value="ECO:0007669"/>
    <property type="project" value="InterPro"/>
</dbReference>
<keyword evidence="9" id="KW-0282">Flagellum</keyword>
<evidence type="ECO:0000259" key="7">
    <source>
        <dbReference type="Pfam" id="PF06429"/>
    </source>
</evidence>
<dbReference type="AlphaFoldDB" id="A0A927HF66"/>
<dbReference type="Pfam" id="PF06429">
    <property type="entry name" value="Flg_bbr_C"/>
    <property type="match status" value="1"/>
</dbReference>
<proteinExistence type="inferred from homology"/>
<evidence type="ECO:0000259" key="8">
    <source>
        <dbReference type="Pfam" id="PF22638"/>
    </source>
</evidence>
<protein>
    <recommendedName>
        <fullName evidence="4">Flagellar hook-associated protein 1</fullName>
    </recommendedName>
</protein>
<comment type="subcellular location">
    <subcellularLocation>
        <location evidence="1">Bacterial flagellum</location>
    </subcellularLocation>
    <subcellularLocation>
        <location evidence="2">Secreted</location>
    </subcellularLocation>
</comment>
<dbReference type="GO" id="GO:0009424">
    <property type="term" value="C:bacterial-type flagellum hook"/>
    <property type="evidence" value="ECO:0007669"/>
    <property type="project" value="InterPro"/>
</dbReference>
<evidence type="ECO:0000256" key="6">
    <source>
        <dbReference type="ARBA" id="ARBA00023143"/>
    </source>
</evidence>
<accession>A0A927HF66</accession>
<keyword evidence="6" id="KW-0975">Bacterial flagellum</keyword>
<evidence type="ECO:0000313" key="10">
    <source>
        <dbReference type="Proteomes" id="UP000635142"/>
    </source>
</evidence>